<evidence type="ECO:0000313" key="2">
    <source>
        <dbReference type="Proteomes" id="UP000295388"/>
    </source>
</evidence>
<organism evidence="1 2">
    <name type="scientific">Kribbella caucasensis</name>
    <dbReference type="NCBI Taxonomy" id="2512215"/>
    <lineage>
        <taxon>Bacteria</taxon>
        <taxon>Bacillati</taxon>
        <taxon>Actinomycetota</taxon>
        <taxon>Actinomycetes</taxon>
        <taxon>Propionibacteriales</taxon>
        <taxon>Kribbellaceae</taxon>
        <taxon>Kribbella</taxon>
    </lineage>
</organism>
<sequence length="75" mass="8104">MSTPSDEPAFLHRLEGEVEVDLDLIASSHPDEAMDEPASEWMVDPAEVQRDEIGLRSLLGAVESLEGDARTDPAG</sequence>
<dbReference type="EMBL" id="SNWQ01000018">
    <property type="protein sequence ID" value="TDO43411.1"/>
    <property type="molecule type" value="Genomic_DNA"/>
</dbReference>
<name>A0A4R6K564_9ACTN</name>
<comment type="caution">
    <text evidence="1">The sequence shown here is derived from an EMBL/GenBank/DDBJ whole genome shotgun (WGS) entry which is preliminary data.</text>
</comment>
<proteinExistence type="predicted"/>
<dbReference type="AlphaFoldDB" id="A0A4R6K564"/>
<dbReference type="Proteomes" id="UP000295388">
    <property type="component" value="Unassembled WGS sequence"/>
</dbReference>
<keyword evidence="2" id="KW-1185">Reference proteome</keyword>
<dbReference type="RefSeq" id="WP_133803830.1">
    <property type="nucleotide sequence ID" value="NZ_SNWQ01000018.1"/>
</dbReference>
<gene>
    <name evidence="1" type="ORF">EV643_118154</name>
</gene>
<protein>
    <submittedName>
        <fullName evidence="1">Uncharacterized protein</fullName>
    </submittedName>
</protein>
<accession>A0A4R6K564</accession>
<evidence type="ECO:0000313" key="1">
    <source>
        <dbReference type="EMBL" id="TDO43411.1"/>
    </source>
</evidence>
<dbReference type="OrthoDB" id="3392539at2"/>
<reference evidence="1 2" key="1">
    <citation type="submission" date="2019-03" db="EMBL/GenBank/DDBJ databases">
        <title>Genomic Encyclopedia of Type Strains, Phase III (KMG-III): the genomes of soil and plant-associated and newly described type strains.</title>
        <authorList>
            <person name="Whitman W."/>
        </authorList>
    </citation>
    <scope>NUCLEOTIDE SEQUENCE [LARGE SCALE GENOMIC DNA]</scope>
    <source>
        <strain evidence="1 2">VKM Ac-2527</strain>
    </source>
</reference>